<dbReference type="STRING" id="439292.Bsel_0867"/>
<dbReference type="KEGG" id="bse:Bsel_0867"/>
<sequence length="40" mass="4709">MIFLRFFRAVGIISIKRHFVVIGSIVKRIMESDDEEKDVL</sequence>
<protein>
    <submittedName>
        <fullName evidence="1">Uncharacterized protein</fullName>
    </submittedName>
</protein>
<organism evidence="1 2">
    <name type="scientific">Bacillus selenitireducens (strain ATCC 700615 / DSM 15326 / MLS10)</name>
    <dbReference type="NCBI Taxonomy" id="439292"/>
    <lineage>
        <taxon>Bacteria</taxon>
        <taxon>Bacillati</taxon>
        <taxon>Bacillota</taxon>
        <taxon>Bacilli</taxon>
        <taxon>Bacillales</taxon>
        <taxon>Bacillaceae</taxon>
        <taxon>Salisediminibacterium</taxon>
    </lineage>
</organism>
<gene>
    <name evidence="1" type="ordered locus">Bsel_0867</name>
</gene>
<accession>D6XZL7</accession>
<dbReference type="HOGENOM" id="CLU_3284932_0_0_9"/>
<evidence type="ECO:0000313" key="2">
    <source>
        <dbReference type="Proteomes" id="UP000000271"/>
    </source>
</evidence>
<dbReference type="EMBL" id="CP001791">
    <property type="protein sequence ID" value="ADH98391.1"/>
    <property type="molecule type" value="Genomic_DNA"/>
</dbReference>
<reference evidence="1" key="1">
    <citation type="submission" date="2009-10" db="EMBL/GenBank/DDBJ databases">
        <title>Complete sequence of Bacillus selenitireducens MLS10.</title>
        <authorList>
            <consortium name="US DOE Joint Genome Institute"/>
            <person name="Lucas S."/>
            <person name="Copeland A."/>
            <person name="Lapidus A."/>
            <person name="Glavina del Rio T."/>
            <person name="Dalin E."/>
            <person name="Tice H."/>
            <person name="Bruce D."/>
            <person name="Goodwin L."/>
            <person name="Pitluck S."/>
            <person name="Sims D."/>
            <person name="Brettin T."/>
            <person name="Detter J.C."/>
            <person name="Han C."/>
            <person name="Larimer F."/>
            <person name="Land M."/>
            <person name="Hauser L."/>
            <person name="Kyrpides N."/>
            <person name="Ovchinnikova G."/>
            <person name="Stolz J."/>
        </authorList>
    </citation>
    <scope>NUCLEOTIDE SEQUENCE [LARGE SCALE GENOMIC DNA]</scope>
    <source>
        <strain evidence="1">MLS10</strain>
    </source>
</reference>
<proteinExistence type="predicted"/>
<dbReference type="Proteomes" id="UP000000271">
    <property type="component" value="Chromosome"/>
</dbReference>
<evidence type="ECO:0000313" key="1">
    <source>
        <dbReference type="EMBL" id="ADH98391.1"/>
    </source>
</evidence>
<dbReference type="AlphaFoldDB" id="D6XZL7"/>
<keyword evidence="2" id="KW-1185">Reference proteome</keyword>
<name>D6XZL7_BACIE</name>